<dbReference type="EMBL" id="CYHA01000002">
    <property type="protein sequence ID" value="CUA82427.1"/>
    <property type="molecule type" value="Genomic_DNA"/>
</dbReference>
<reference evidence="2" key="1">
    <citation type="submission" date="2015-08" db="EMBL/GenBank/DDBJ databases">
        <authorList>
            <person name="Varghese N."/>
        </authorList>
    </citation>
    <scope>NUCLEOTIDE SEQUENCE [LARGE SCALE GENOMIC DNA]</scope>
    <source>
        <strain evidence="2">DSM 17901</strain>
    </source>
</reference>
<dbReference type="Proteomes" id="UP000243535">
    <property type="component" value="Unassembled WGS sequence"/>
</dbReference>
<sequence>MSMPHALRRAAQGVGGESPLIAFTIFGLIKSHFFSEEKRAFYPKELPAPGCLVPLLARR</sequence>
<organism evidence="1 2">
    <name type="scientific">Gulbenkiania indica</name>
    <dbReference type="NCBI Taxonomy" id="375574"/>
    <lineage>
        <taxon>Bacteria</taxon>
        <taxon>Pseudomonadati</taxon>
        <taxon>Pseudomonadota</taxon>
        <taxon>Betaproteobacteria</taxon>
        <taxon>Neisseriales</taxon>
        <taxon>Chromobacteriaceae</taxon>
        <taxon>Gulbenkiania</taxon>
    </lineage>
</organism>
<name>A0A0K6GV64_9NEIS</name>
<proteinExistence type="predicted"/>
<dbReference type="AlphaFoldDB" id="A0A0K6GV64"/>
<evidence type="ECO:0000313" key="2">
    <source>
        <dbReference type="Proteomes" id="UP000243535"/>
    </source>
</evidence>
<gene>
    <name evidence="1" type="ORF">Ga0061063_1270</name>
</gene>
<evidence type="ECO:0000313" key="1">
    <source>
        <dbReference type="EMBL" id="CUA82427.1"/>
    </source>
</evidence>
<keyword evidence="2" id="KW-1185">Reference proteome</keyword>
<protein>
    <submittedName>
        <fullName evidence="1">Uncharacterized protein</fullName>
    </submittedName>
</protein>
<accession>A0A0K6GV64</accession>